<proteinExistence type="predicted"/>
<dbReference type="KEGG" id="ebla:JGUZn3_11070"/>
<sequence length="82" mass="9221">MTEYVSPDMDKVARVVWSAEVDGAEPSQQLRVHHAWLFENLSENRVRLLTQETQMGEPAKKTGSRTAKPYVKCPSGLAGRSY</sequence>
<protein>
    <submittedName>
        <fullName evidence="2">Uncharacterized protein</fullName>
    </submittedName>
</protein>
<evidence type="ECO:0000256" key="1">
    <source>
        <dbReference type="SAM" id="MobiDB-lite"/>
    </source>
</evidence>
<dbReference type="AlphaFoldDB" id="A0A7H1NRC4"/>
<dbReference type="EMBL" id="CP060244">
    <property type="protein sequence ID" value="QNT78334.1"/>
    <property type="molecule type" value="Genomic_DNA"/>
</dbReference>
<gene>
    <name evidence="2" type="ORF">JGUZn3_11070</name>
</gene>
<accession>A0A7H1NRC4</accession>
<keyword evidence="3" id="KW-1185">Reference proteome</keyword>
<evidence type="ECO:0000313" key="3">
    <source>
        <dbReference type="Proteomes" id="UP000516349"/>
    </source>
</evidence>
<dbReference type="InterPro" id="IPR023393">
    <property type="entry name" value="START-like_dom_sf"/>
</dbReference>
<evidence type="ECO:0000313" key="2">
    <source>
        <dbReference type="EMBL" id="QNT78334.1"/>
    </source>
</evidence>
<dbReference type="Proteomes" id="UP000516349">
    <property type="component" value="Chromosome"/>
</dbReference>
<dbReference type="RefSeq" id="WP_203414664.1">
    <property type="nucleotide sequence ID" value="NZ_CP060244.1"/>
</dbReference>
<organism evidence="2 3">
    <name type="scientific">Entomobacter blattae</name>
    <dbReference type="NCBI Taxonomy" id="2762277"/>
    <lineage>
        <taxon>Bacteria</taxon>
        <taxon>Pseudomonadati</taxon>
        <taxon>Pseudomonadota</taxon>
        <taxon>Alphaproteobacteria</taxon>
        <taxon>Acetobacterales</taxon>
        <taxon>Acetobacteraceae</taxon>
        <taxon>Entomobacter</taxon>
    </lineage>
</organism>
<name>A0A7H1NRC4_9PROT</name>
<dbReference type="Gene3D" id="3.30.530.20">
    <property type="match status" value="1"/>
</dbReference>
<feature type="region of interest" description="Disordered" evidence="1">
    <location>
        <begin position="51"/>
        <end position="82"/>
    </location>
</feature>
<reference evidence="2 3" key="1">
    <citation type="submission" date="2020-08" db="EMBL/GenBank/DDBJ databases">
        <title>Complete genome sequence of Entomobacter blattae G55GP.</title>
        <authorList>
            <person name="Poehlein A."/>
            <person name="Guzman J."/>
            <person name="Daniel R."/>
            <person name="Vilcinskas A."/>
        </authorList>
    </citation>
    <scope>NUCLEOTIDE SEQUENCE [LARGE SCALE GENOMIC DNA]</scope>
    <source>
        <strain evidence="2 3">G55GP</strain>
    </source>
</reference>